<evidence type="ECO:0000313" key="13">
    <source>
        <dbReference type="EMBL" id="KAK2070648.1"/>
    </source>
</evidence>
<dbReference type="GO" id="GO:0016887">
    <property type="term" value="F:ATP hydrolysis activity"/>
    <property type="evidence" value="ECO:0007669"/>
    <property type="project" value="InterPro"/>
</dbReference>
<keyword evidence="4" id="KW-0240">DNA-directed RNA polymerase</keyword>
<evidence type="ECO:0000256" key="5">
    <source>
        <dbReference type="ARBA" id="ARBA00022741"/>
    </source>
</evidence>
<dbReference type="Pfam" id="PF17862">
    <property type="entry name" value="AAA_lid_3"/>
    <property type="match status" value="1"/>
</dbReference>
<gene>
    <name evidence="13" type="ORF">P8C59_005125</name>
</gene>
<keyword evidence="9" id="KW-0804">Transcription</keyword>
<dbReference type="Pfam" id="PF06870">
    <property type="entry name" value="RNA_pol_I_A49"/>
    <property type="match status" value="1"/>
</dbReference>
<feature type="region of interest" description="Disordered" evidence="11">
    <location>
        <begin position="1971"/>
        <end position="2017"/>
    </location>
</feature>
<feature type="compositionally biased region" description="Acidic residues" evidence="11">
    <location>
        <begin position="493"/>
        <end position="504"/>
    </location>
</feature>
<dbReference type="PANTHER" id="PTHR23069:SF0">
    <property type="entry name" value="TAT-BINDING HOMOLOG 7"/>
    <property type="match status" value="1"/>
</dbReference>
<dbReference type="GO" id="GO:0006337">
    <property type="term" value="P:nucleosome disassembly"/>
    <property type="evidence" value="ECO:0007669"/>
    <property type="project" value="TreeGrafter"/>
</dbReference>
<feature type="domain" description="AAA+ ATPase" evidence="12">
    <location>
        <begin position="1058"/>
        <end position="1199"/>
    </location>
</feature>
<dbReference type="CDD" id="cd05491">
    <property type="entry name" value="Bromo_TBP7_like"/>
    <property type="match status" value="1"/>
</dbReference>
<feature type="compositionally biased region" description="Polar residues" evidence="11">
    <location>
        <begin position="1860"/>
        <end position="1880"/>
    </location>
</feature>
<proteinExistence type="inferred from homology"/>
<feature type="compositionally biased region" description="Acidic residues" evidence="11">
    <location>
        <begin position="527"/>
        <end position="538"/>
    </location>
</feature>
<dbReference type="InterPro" id="IPR045199">
    <property type="entry name" value="ATAD2-like"/>
</dbReference>
<keyword evidence="7" id="KW-0067">ATP-binding</keyword>
<dbReference type="GO" id="GO:0006334">
    <property type="term" value="P:nucleosome assembly"/>
    <property type="evidence" value="ECO:0007669"/>
    <property type="project" value="TreeGrafter"/>
</dbReference>
<keyword evidence="8" id="KW-0103">Bromodomain</keyword>
<comment type="similarity">
    <text evidence="3">Belongs to the eukaryotic RPA49/POLR1E RNA polymerase subunit family.</text>
</comment>
<evidence type="ECO:0000256" key="3">
    <source>
        <dbReference type="ARBA" id="ARBA00009430"/>
    </source>
</evidence>
<feature type="compositionally biased region" description="Low complexity" evidence="11">
    <location>
        <begin position="1996"/>
        <end position="2005"/>
    </location>
</feature>
<dbReference type="Gene3D" id="1.10.8.60">
    <property type="match status" value="1"/>
</dbReference>
<sequence>MADSTKRKRTEDEKALPHVKKAKVTGPAPSSIKVTSVLKSQIPPVIATTPGITLPDSIEFNVYAKPDSTKKKRNGNPAAFRELLLHSENHERIDFTAREDRPEIMKKLLKHYIGAFDPKTGELQIVEACKMVVRGAVRSRKAADEAMVMPVEKKMSAAQKKDLGEAFGTKKAKKALKDMVENTIEKTGKISRTDAALLSAVKKNTEEMLTREELQTLVDQLRPIPQGRFDAEVIQEVYKPEEIIGAEVLNAIPIMDWQESLKKGDAVQVASRFVAHRINGIFANQDSVMKLRLLRYLLWVLVFWKGTSKGRGKSNIRIIAKRDKMRQDMAPAPDVVIESIRRKFSEGSEMRKFHIDLLKTHCCVFSCLIDNFESDTLDLREDLGLEQQELNRYFIASSILSYRCPSHFVSRLYDSIERWKRKRDKFVDFDPNRSDPEDENFDPSEDRAARSRKKTRSETRTSGRRGTKYQGSDIDDDDEDMADSESGVAASYAEDEEEDEDDDTVVNTTGRRMRKAAVAHKSYRESSEDEVSVVEDSDTGAKSRNAGRRKKPSRIVVLKTKNSARAARGRHASREEQAAAQATRRSTRARTEETEEPLVELTNSGKHARISGSKSPEAGSKRNTRASKGIKRLPPAIQEATQESETKEETEEVLTGAPDALAAGDDGETEHVEETVEEGGKPIPDREIEDSFNEHAEEMGEDAPEVPTVQDDDEEEEEEEDEGPVRTRMTRATRKAKTSAQETDGAAEDAGPSASARGLRRGTRKRAPKCGQEASSDFEPAEEGSESEGGQEEPEDGEEDGKSSRQTTPRRGRSVPNIRRGSRLRRSRDSGDEEPELDKEEMAMEAEELREDSVRPVRRRRSPAIQYVVESRATRRREKIDYTIPKIPLEVEEDEAEPAGTLARGGRRNGRNGAGSTWERPLNTTYGPFGGGGGHGSLLGGPWGTGATGGVASDSSDDEMVQRSGIGGAVGMTPTSAAPAVGLFAPPGPGHNSADGAAPNVGKVKSQKALADADPLGVDMNVDFSKVGGLQGHIDKLKEMVQLPLLYPDLFLHLNVTPPRGVLFHGPPGTGKTLLARALANSASIGGRRVTFYMRKGADALSKWVGEAEKQLRLLFEEARRTQPSIIFFDEIDGLAPVRSSKQEQIHASIVSTLLALMDGMDGRGQVIVIGATNRPDNIDPALRRPGRFDREFEFKLPEAEGRRSILEIHTKDWPLADGFKQQLAEKTKGYGGADLRALCTEAALNAIQRTYPQIYGSQEKLIVDPAKISIRAADFAMCMRDMVPSSERSASAAAAPLPKAIEPLLKSQFAALLRLVDDIFPRKKKGTALEEALLEPYEDEDSGFAREAMQQEFESGRIFRPRLLISGPPGMGQNYLGAAVLHYLEGVHVQHFDLATLLGDGRPIEQVIVSGFTEAKRRKPSVIFIPDMDAWWDNVPDTAIHTLVTLINRIPSTDPILLLATSGVTPGILPEDLLGRLFNFTRRNLAVVCRPEKTNRSEYFASTIAMLRKSPWELPDPLGRKKRVLEELPVAPPPEAKVPTKAELKAQLKVDLHHLNLLKIRLQPIMDQINRKYRKFRNPVIPLSSLQYLFDDSDANLVRTDVAEEAEQRPYAIGTDKDGNQGIQEVATGKFFYNLETTTIEERLANGYYTRPGDFYDDINRLYLDAKNMGDRERYLKAGELRTNVSVDILEAEQFLTNQGVRFEEIHQRQLQRAKEAEEKARKRKAEESAQGTATAPAPDSASQGAADALGPSVHTSTTAARFAVMSPLSEGPNARANHGIAVRSAAAGGEEDVVMGGVDDADPQLMPPRQHETMGPPRPWQQQAQQLAPRPRGGGEPSTSRTVVGTAPVSRASVHYSPVTNGHPITQDMPDTQDTPHTASGPSQSTSSGGGPWAHSQMQAAAQGILSSHWLPDPGRASRADSLMGSSSDGRRSGGQAVTSLGNILNDDGPPPSTVHHHAMATTATVAATATAASSHNGHGHGHANRHHDDDTGQQQQQQQQQQQPPPPPPLSTPSQQYIISESQVADLHQHLADKTSGCSIEQLQQINRELMEELWRTRAEWNRQKVTGLLSRVFNHTIEDIEARQGRLLLSQDTPSAQVPCVELK</sequence>
<dbReference type="InterPro" id="IPR003593">
    <property type="entry name" value="AAA+_ATPase"/>
</dbReference>
<dbReference type="GO" id="GO:0000428">
    <property type="term" value="C:DNA-directed RNA polymerase complex"/>
    <property type="evidence" value="ECO:0007669"/>
    <property type="project" value="UniProtKB-KW"/>
</dbReference>
<dbReference type="FunFam" id="3.40.50.300:FF:001218">
    <property type="entry name" value="AAA family ATPase, putative"/>
    <property type="match status" value="1"/>
</dbReference>
<reference evidence="13" key="1">
    <citation type="journal article" date="2023" name="Mol. Plant Microbe Interact.">
        <title>Elucidating the Obligate Nature and Biological Capacity of an Invasive Fungal Corn Pathogen.</title>
        <authorList>
            <person name="MacCready J.S."/>
            <person name="Roggenkamp E.M."/>
            <person name="Gdanetz K."/>
            <person name="Chilvers M.I."/>
        </authorList>
    </citation>
    <scope>NUCLEOTIDE SEQUENCE</scope>
    <source>
        <strain evidence="13">PM02</strain>
    </source>
</reference>
<dbReference type="GO" id="GO:0005730">
    <property type="term" value="C:nucleolus"/>
    <property type="evidence" value="ECO:0007669"/>
    <property type="project" value="UniProtKB-SubCell"/>
</dbReference>
<dbReference type="PROSITE" id="PS00674">
    <property type="entry name" value="AAA"/>
    <property type="match status" value="1"/>
</dbReference>
<keyword evidence="5" id="KW-0547">Nucleotide-binding</keyword>
<keyword evidence="6" id="KW-0378">Hydrolase</keyword>
<evidence type="ECO:0000256" key="8">
    <source>
        <dbReference type="ARBA" id="ARBA00023117"/>
    </source>
</evidence>
<evidence type="ECO:0000256" key="11">
    <source>
        <dbReference type="SAM" id="MobiDB-lite"/>
    </source>
</evidence>
<dbReference type="GO" id="GO:0042393">
    <property type="term" value="F:histone binding"/>
    <property type="evidence" value="ECO:0007669"/>
    <property type="project" value="TreeGrafter"/>
</dbReference>
<dbReference type="InterPro" id="IPR009668">
    <property type="entry name" value="RNA_pol-assoc_fac_A49-like"/>
</dbReference>
<feature type="region of interest" description="Disordered" evidence="11">
    <location>
        <begin position="895"/>
        <end position="922"/>
    </location>
</feature>
<evidence type="ECO:0000256" key="4">
    <source>
        <dbReference type="ARBA" id="ARBA00022478"/>
    </source>
</evidence>
<dbReference type="InterPro" id="IPR003960">
    <property type="entry name" value="ATPase_AAA_CS"/>
</dbReference>
<dbReference type="GO" id="GO:0003677">
    <property type="term" value="F:DNA binding"/>
    <property type="evidence" value="ECO:0007669"/>
    <property type="project" value="InterPro"/>
</dbReference>
<feature type="compositionally biased region" description="Basic residues" evidence="11">
    <location>
        <begin position="758"/>
        <end position="768"/>
    </location>
</feature>
<comment type="caution">
    <text evidence="13">The sequence shown here is derived from an EMBL/GenBank/DDBJ whole genome shotgun (WGS) entry which is preliminary data.</text>
</comment>
<comment type="similarity">
    <text evidence="2">Belongs to the AAA ATPase family.</text>
</comment>
<dbReference type="Proteomes" id="UP001217918">
    <property type="component" value="Unassembled WGS sequence"/>
</dbReference>
<organism evidence="13 14">
    <name type="scientific">Phyllachora maydis</name>
    <dbReference type="NCBI Taxonomy" id="1825666"/>
    <lineage>
        <taxon>Eukaryota</taxon>
        <taxon>Fungi</taxon>
        <taxon>Dikarya</taxon>
        <taxon>Ascomycota</taxon>
        <taxon>Pezizomycotina</taxon>
        <taxon>Sordariomycetes</taxon>
        <taxon>Sordariomycetidae</taxon>
        <taxon>Phyllachorales</taxon>
        <taxon>Phyllachoraceae</taxon>
        <taxon>Phyllachora</taxon>
    </lineage>
</organism>
<dbReference type="SUPFAM" id="SSF52540">
    <property type="entry name" value="P-loop containing nucleoside triphosphate hydrolases"/>
    <property type="match status" value="2"/>
</dbReference>
<feature type="domain" description="AAA+ ATPase" evidence="12">
    <location>
        <begin position="1360"/>
        <end position="1493"/>
    </location>
</feature>
<feature type="region of interest" description="Disordered" evidence="11">
    <location>
        <begin position="1801"/>
        <end position="1958"/>
    </location>
</feature>
<dbReference type="PANTHER" id="PTHR23069">
    <property type="entry name" value="AAA DOMAIN-CONTAINING"/>
    <property type="match status" value="1"/>
</dbReference>
<evidence type="ECO:0000313" key="14">
    <source>
        <dbReference type="Proteomes" id="UP001217918"/>
    </source>
</evidence>
<keyword evidence="10" id="KW-0539">Nucleus</keyword>
<dbReference type="EMBL" id="JAQQPM010000004">
    <property type="protein sequence ID" value="KAK2070648.1"/>
    <property type="molecule type" value="Genomic_DNA"/>
</dbReference>
<accession>A0AAD9I480</accession>
<evidence type="ECO:0000256" key="7">
    <source>
        <dbReference type="ARBA" id="ARBA00022840"/>
    </source>
</evidence>
<evidence type="ECO:0000256" key="6">
    <source>
        <dbReference type="ARBA" id="ARBA00022801"/>
    </source>
</evidence>
<dbReference type="SMART" id="SM00382">
    <property type="entry name" value="AAA"/>
    <property type="match status" value="2"/>
</dbReference>
<dbReference type="InterPro" id="IPR003959">
    <property type="entry name" value="ATPase_AAA_core"/>
</dbReference>
<dbReference type="InterPro" id="IPR041569">
    <property type="entry name" value="AAA_lid_3"/>
</dbReference>
<dbReference type="FunFam" id="3.40.50.300:FF:000061">
    <property type="entry name" value="ATPase family, AAA domain-containing 2"/>
    <property type="match status" value="1"/>
</dbReference>
<dbReference type="GO" id="GO:0003682">
    <property type="term" value="F:chromatin binding"/>
    <property type="evidence" value="ECO:0007669"/>
    <property type="project" value="TreeGrafter"/>
</dbReference>
<feature type="compositionally biased region" description="Acidic residues" evidence="11">
    <location>
        <begin position="473"/>
        <end position="483"/>
    </location>
</feature>
<protein>
    <recommendedName>
        <fullName evidence="12">AAA+ ATPase domain-containing protein</fullName>
    </recommendedName>
</protein>
<feature type="compositionally biased region" description="Acidic residues" evidence="11">
    <location>
        <begin position="699"/>
        <end position="722"/>
    </location>
</feature>
<feature type="compositionally biased region" description="Basic and acidic residues" evidence="11">
    <location>
        <begin position="1714"/>
        <end position="1729"/>
    </location>
</feature>
<dbReference type="GO" id="GO:0045815">
    <property type="term" value="P:transcription initiation-coupled chromatin remodeling"/>
    <property type="evidence" value="ECO:0007669"/>
    <property type="project" value="TreeGrafter"/>
</dbReference>
<feature type="compositionally biased region" description="Basic residues" evidence="11">
    <location>
        <begin position="728"/>
        <end position="737"/>
    </location>
</feature>
<feature type="compositionally biased region" description="Acidic residues" evidence="11">
    <location>
        <begin position="779"/>
        <end position="799"/>
    </location>
</feature>
<dbReference type="InterPro" id="IPR027417">
    <property type="entry name" value="P-loop_NTPase"/>
</dbReference>
<feature type="region of interest" description="Disordered" evidence="11">
    <location>
        <begin position="1714"/>
        <end position="1755"/>
    </location>
</feature>
<comment type="subcellular location">
    <subcellularLocation>
        <location evidence="1">Nucleus</location>
        <location evidence="1">Nucleolus</location>
    </subcellularLocation>
</comment>
<feature type="compositionally biased region" description="Low complexity" evidence="11">
    <location>
        <begin position="653"/>
        <end position="664"/>
    </location>
</feature>
<evidence type="ECO:0000256" key="10">
    <source>
        <dbReference type="ARBA" id="ARBA00023242"/>
    </source>
</evidence>
<dbReference type="GO" id="GO:0005524">
    <property type="term" value="F:ATP binding"/>
    <property type="evidence" value="ECO:0007669"/>
    <property type="project" value="UniProtKB-KW"/>
</dbReference>
<feature type="region of interest" description="Disordered" evidence="11">
    <location>
        <begin position="1"/>
        <end position="29"/>
    </location>
</feature>
<feature type="compositionally biased region" description="Basic residues" evidence="11">
    <location>
        <begin position="622"/>
        <end position="631"/>
    </location>
</feature>
<keyword evidence="14" id="KW-1185">Reference proteome</keyword>
<evidence type="ECO:0000259" key="12">
    <source>
        <dbReference type="SMART" id="SM00382"/>
    </source>
</evidence>
<feature type="compositionally biased region" description="Basic and acidic residues" evidence="11">
    <location>
        <begin position="669"/>
        <end position="686"/>
    </location>
</feature>
<evidence type="ECO:0000256" key="9">
    <source>
        <dbReference type="ARBA" id="ARBA00023163"/>
    </source>
</evidence>
<feature type="compositionally biased region" description="Low complexity" evidence="11">
    <location>
        <begin position="1822"/>
        <end position="1833"/>
    </location>
</feature>
<evidence type="ECO:0000256" key="2">
    <source>
        <dbReference type="ARBA" id="ARBA00006914"/>
    </source>
</evidence>
<dbReference type="CDD" id="cd00009">
    <property type="entry name" value="AAA"/>
    <property type="match status" value="1"/>
</dbReference>
<dbReference type="Pfam" id="PF00004">
    <property type="entry name" value="AAA"/>
    <property type="match status" value="2"/>
</dbReference>
<dbReference type="Gene3D" id="3.40.50.300">
    <property type="entry name" value="P-loop containing nucleotide triphosphate hydrolases"/>
    <property type="match status" value="2"/>
</dbReference>
<feature type="region of interest" description="Disordered" evidence="11">
    <location>
        <begin position="427"/>
        <end position="861"/>
    </location>
</feature>
<feature type="compositionally biased region" description="Acidic residues" evidence="11">
    <location>
        <begin position="831"/>
        <end position="850"/>
    </location>
</feature>
<evidence type="ECO:0000256" key="1">
    <source>
        <dbReference type="ARBA" id="ARBA00004604"/>
    </source>
</evidence>
<name>A0AAD9I480_9PEZI</name>